<dbReference type="PRINTS" id="PR01405">
    <property type="entry name" value="TETRPHPHTASE"/>
</dbReference>
<organism evidence="8 9">
    <name type="scientific">Elaeophora elaphi</name>
    <dbReference type="NCBI Taxonomy" id="1147741"/>
    <lineage>
        <taxon>Eukaryota</taxon>
        <taxon>Metazoa</taxon>
        <taxon>Ecdysozoa</taxon>
        <taxon>Nematoda</taxon>
        <taxon>Chromadorea</taxon>
        <taxon>Rhabditida</taxon>
        <taxon>Spirurina</taxon>
        <taxon>Spiruromorpha</taxon>
        <taxon>Filarioidea</taxon>
        <taxon>Onchocercidae</taxon>
        <taxon>Elaeophora</taxon>
    </lineage>
</organism>
<dbReference type="CDD" id="cd03428">
    <property type="entry name" value="NUDIX_Ap4A_Nudt2"/>
    <property type="match status" value="1"/>
</dbReference>
<dbReference type="GO" id="GO:0006167">
    <property type="term" value="P:AMP biosynthetic process"/>
    <property type="evidence" value="ECO:0007669"/>
    <property type="project" value="TreeGrafter"/>
</dbReference>
<sequence>MMADIVRAAGMLVYRHKAGQIEYLLLQASYSPYHWSPPKGHVNPGEDEWSAALRETFEEAGIAADNLDIHMDFMKVMKYVVRKSDRYGEEVNKQVRNFLSLILLWGTFIIHFFYGHSSIFTSFQKTVKYWLAKLKDDKEIRLSDEHKDGRWLSVDEAVVLAQYKEMQDLIRKAQEYLIHKK</sequence>
<dbReference type="InterPro" id="IPR003565">
    <property type="entry name" value="Tetra_PHTase"/>
</dbReference>
<dbReference type="InterPro" id="IPR051325">
    <property type="entry name" value="Nudix_hydrolase_domain"/>
</dbReference>
<evidence type="ECO:0000256" key="4">
    <source>
        <dbReference type="ARBA" id="ARBA00022801"/>
    </source>
</evidence>
<reference evidence="9" key="1">
    <citation type="submission" date="2017-02" db="UniProtKB">
        <authorList>
            <consortium name="WormBaseParasite"/>
        </authorList>
    </citation>
    <scope>IDENTIFICATION</scope>
</reference>
<feature type="transmembrane region" description="Helical" evidence="6">
    <location>
        <begin position="95"/>
        <end position="114"/>
    </location>
</feature>
<dbReference type="PANTHER" id="PTHR21340:SF0">
    <property type="entry name" value="BIS(5'-NUCLEOSYL)-TETRAPHOSPHATASE [ASYMMETRICAL]"/>
    <property type="match status" value="1"/>
</dbReference>
<evidence type="ECO:0000256" key="2">
    <source>
        <dbReference type="ARBA" id="ARBA00018911"/>
    </source>
</evidence>
<dbReference type="AlphaFoldDB" id="A0A0R3S4V9"/>
<evidence type="ECO:0000313" key="8">
    <source>
        <dbReference type="Proteomes" id="UP000050640"/>
    </source>
</evidence>
<keyword evidence="4" id="KW-0378">Hydrolase</keyword>
<keyword evidence="8" id="KW-1185">Reference proteome</keyword>
<dbReference type="Gene3D" id="3.90.79.10">
    <property type="entry name" value="Nucleoside Triphosphate Pyrophosphohydrolase"/>
    <property type="match status" value="1"/>
</dbReference>
<keyword evidence="6" id="KW-0472">Membrane</keyword>
<dbReference type="InterPro" id="IPR015797">
    <property type="entry name" value="NUDIX_hydrolase-like_dom_sf"/>
</dbReference>
<proteinExistence type="inferred from homology"/>
<comment type="similarity">
    <text evidence="1">Belongs to the Nudix hydrolase family.</text>
</comment>
<dbReference type="PANTHER" id="PTHR21340">
    <property type="entry name" value="DIADENOSINE 5,5-P1,P4-TETRAPHOSPHATE PYROPHOSPHOHYDROLASE MUTT"/>
    <property type="match status" value="1"/>
</dbReference>
<dbReference type="SUPFAM" id="SSF55811">
    <property type="entry name" value="Nudix"/>
    <property type="match status" value="1"/>
</dbReference>
<dbReference type="Pfam" id="PF00293">
    <property type="entry name" value="NUDIX"/>
    <property type="match status" value="1"/>
</dbReference>
<dbReference type="GO" id="GO:0004081">
    <property type="term" value="F:bis(5'-nucleosyl)-tetraphosphatase (asymmetrical) activity"/>
    <property type="evidence" value="ECO:0007669"/>
    <property type="project" value="TreeGrafter"/>
</dbReference>
<feature type="domain" description="Nudix hydrolase" evidence="7">
    <location>
        <begin position="4"/>
        <end position="174"/>
    </location>
</feature>
<dbReference type="InterPro" id="IPR020084">
    <property type="entry name" value="NUDIX_hydrolase_CS"/>
</dbReference>
<dbReference type="PROSITE" id="PS51462">
    <property type="entry name" value="NUDIX"/>
    <property type="match status" value="1"/>
</dbReference>
<evidence type="ECO:0000313" key="9">
    <source>
        <dbReference type="WBParaSite" id="EEL_0000982801-mRNA-1"/>
    </source>
</evidence>
<evidence type="ECO:0000256" key="1">
    <source>
        <dbReference type="ARBA" id="ARBA00005582"/>
    </source>
</evidence>
<keyword evidence="6" id="KW-1133">Transmembrane helix</keyword>
<dbReference type="GO" id="GO:0000166">
    <property type="term" value="F:nucleotide binding"/>
    <property type="evidence" value="ECO:0007669"/>
    <property type="project" value="UniProtKB-KW"/>
</dbReference>
<evidence type="ECO:0000256" key="3">
    <source>
        <dbReference type="ARBA" id="ARBA00022741"/>
    </source>
</evidence>
<dbReference type="PROSITE" id="PS00893">
    <property type="entry name" value="NUDIX_BOX"/>
    <property type="match status" value="1"/>
</dbReference>
<dbReference type="WBParaSite" id="EEL_0000982801-mRNA-1">
    <property type="protein sequence ID" value="EEL_0000982801-mRNA-1"/>
    <property type="gene ID" value="EEL_0000982801"/>
</dbReference>
<name>A0A0R3S4V9_9BILA</name>
<keyword evidence="3" id="KW-0547">Nucleotide-binding</keyword>
<keyword evidence="6" id="KW-0812">Transmembrane</keyword>
<protein>
    <recommendedName>
        <fullName evidence="2">Bis(5'-nucleosyl)-tetraphosphatase [asymmetrical]</fullName>
    </recommendedName>
    <alternativeName>
        <fullName evidence="5">Diadenosine 5',5'''-P1,P4-tetraphosphate asymmetrical hydrolase</fullName>
    </alternativeName>
</protein>
<evidence type="ECO:0000256" key="6">
    <source>
        <dbReference type="SAM" id="Phobius"/>
    </source>
</evidence>
<dbReference type="GO" id="GO:0006754">
    <property type="term" value="P:ATP biosynthetic process"/>
    <property type="evidence" value="ECO:0007669"/>
    <property type="project" value="TreeGrafter"/>
</dbReference>
<accession>A0A0R3S4V9</accession>
<evidence type="ECO:0000259" key="7">
    <source>
        <dbReference type="PROSITE" id="PS51462"/>
    </source>
</evidence>
<evidence type="ECO:0000256" key="5">
    <source>
        <dbReference type="ARBA" id="ARBA00032644"/>
    </source>
</evidence>
<dbReference type="InterPro" id="IPR000086">
    <property type="entry name" value="NUDIX_hydrolase_dom"/>
</dbReference>
<dbReference type="STRING" id="1147741.A0A0R3S4V9"/>
<dbReference type="Proteomes" id="UP000050640">
    <property type="component" value="Unplaced"/>
</dbReference>